<dbReference type="EMBL" id="AP018586">
    <property type="protein sequence ID" value="BBD91204.1"/>
    <property type="molecule type" value="Genomic_DNA"/>
</dbReference>
<feature type="domain" description="AMP-binding enzyme C-terminal" evidence="2">
    <location>
        <begin position="444"/>
        <end position="519"/>
    </location>
</feature>
<protein>
    <submittedName>
        <fullName evidence="3">(2,3-dihydroxybenzoyl)adenylate synthase</fullName>
    </submittedName>
</protein>
<dbReference type="Proteomes" id="UP000274772">
    <property type="component" value="Chromosome"/>
</dbReference>
<gene>
    <name evidence="3" type="primary">entE</name>
    <name evidence="3" type="ORF">JMUB590_0094</name>
</gene>
<organism evidence="3 4">
    <name type="scientific">Staphylococcus caprae</name>
    <dbReference type="NCBI Taxonomy" id="29380"/>
    <lineage>
        <taxon>Bacteria</taxon>
        <taxon>Bacillati</taxon>
        <taxon>Bacillota</taxon>
        <taxon>Bacilli</taxon>
        <taxon>Bacillales</taxon>
        <taxon>Staphylococcaceae</taxon>
        <taxon>Staphylococcus</taxon>
    </lineage>
</organism>
<sequence>MNLRAHFDDYKSTNILKNETLIENLYKQVEIRPNKTAVIDKKQKLTYKELFEKVKTFAKVFQNIPLSKKDRVMIQLPNSIEFIAVLFACNLLELEPVLMLPTHRHSEITTIAQILKPKVYVGTTNYLGFNFCEMVEENLDSLDFIDCIVADKDFKSTEVSYLNLNDYKFENYDLNAPKSFGGSIGAYILTGGTTSMPKIIPKINEAYVYNIKKAIERCHFNEGTIYLAVLSIAHDYPLANPGVLGTLFSGGTVIFAETTSFDEAFHWINKERVNTTSVVPAVIEMWAENYDWFPGDLTSLKHVLIGAAQIDIEKLSKIENQFGVKIQQGYGLGEGITCFTQLNDPPEIRLGTQGKPISEHDEIKIIDSNRKLLNPLEIGEIAEKGPYTFKGYFANENLNSKVFTKDGYFLTGDLGYIDLTGNLVIAGRVDDQINRLGENILPKEVEAILREYKYIKNCAVLGVDDEELGQKTCACIEKTDHLFTIQDLRDFFEDKGVARFKVPDEIYFVDKLPYSNIGKIDKKKLSEIFNKD</sequence>
<evidence type="ECO:0000313" key="4">
    <source>
        <dbReference type="Proteomes" id="UP000274772"/>
    </source>
</evidence>
<reference evidence="3 4" key="1">
    <citation type="submission" date="2018-05" db="EMBL/GenBank/DDBJ databases">
        <title>Complete genome sequencing of three human clinical isolates of Staphylococcus caprae reveals virulence factors similar to those of S. epidermidis and S. capitis.</title>
        <authorList>
            <person name="Watanabe S."/>
            <person name="Cui L."/>
        </authorList>
    </citation>
    <scope>NUCLEOTIDE SEQUENCE [LARGE SCALE GENOMIC DNA]</scope>
    <source>
        <strain evidence="3 4">JMUB590</strain>
    </source>
</reference>
<proteinExistence type="predicted"/>
<dbReference type="InterPro" id="IPR042099">
    <property type="entry name" value="ANL_N_sf"/>
</dbReference>
<dbReference type="PANTHER" id="PTHR43767:SF1">
    <property type="entry name" value="NONRIBOSOMAL PEPTIDE SYNTHASE PES1 (EUROFUNG)-RELATED"/>
    <property type="match status" value="1"/>
</dbReference>
<dbReference type="SUPFAM" id="SSF56801">
    <property type="entry name" value="Acetyl-CoA synthetase-like"/>
    <property type="match status" value="1"/>
</dbReference>
<evidence type="ECO:0000259" key="2">
    <source>
        <dbReference type="Pfam" id="PF13193"/>
    </source>
</evidence>
<keyword evidence="4" id="KW-1185">Reference proteome</keyword>
<dbReference type="Gene3D" id="3.40.50.12780">
    <property type="entry name" value="N-terminal domain of ligase-like"/>
    <property type="match status" value="1"/>
</dbReference>
<dbReference type="InterPro" id="IPR050237">
    <property type="entry name" value="ATP-dep_AMP-bd_enzyme"/>
</dbReference>
<dbReference type="Gene3D" id="3.30.300.30">
    <property type="match status" value="1"/>
</dbReference>
<dbReference type="InterPro" id="IPR025110">
    <property type="entry name" value="AMP-bd_C"/>
</dbReference>
<dbReference type="Pfam" id="PF00501">
    <property type="entry name" value="AMP-binding"/>
    <property type="match status" value="1"/>
</dbReference>
<dbReference type="RefSeq" id="WP_172594627.1">
    <property type="nucleotide sequence ID" value="NZ_AP018586.1"/>
</dbReference>
<evidence type="ECO:0000313" key="3">
    <source>
        <dbReference type="EMBL" id="BBD91204.1"/>
    </source>
</evidence>
<dbReference type="InterPro" id="IPR000873">
    <property type="entry name" value="AMP-dep_synth/lig_dom"/>
</dbReference>
<dbReference type="PANTHER" id="PTHR43767">
    <property type="entry name" value="LONG-CHAIN-FATTY-ACID--COA LIGASE"/>
    <property type="match status" value="1"/>
</dbReference>
<dbReference type="InterPro" id="IPR045851">
    <property type="entry name" value="AMP-bd_C_sf"/>
</dbReference>
<accession>A0ABM7FQ14</accession>
<evidence type="ECO:0000259" key="1">
    <source>
        <dbReference type="Pfam" id="PF00501"/>
    </source>
</evidence>
<name>A0ABM7FQ14_9STAP</name>
<dbReference type="Pfam" id="PF13193">
    <property type="entry name" value="AMP-binding_C"/>
    <property type="match status" value="1"/>
</dbReference>
<feature type="domain" description="AMP-dependent synthetase/ligase" evidence="1">
    <location>
        <begin position="27"/>
        <end position="393"/>
    </location>
</feature>